<dbReference type="SUPFAM" id="SSF69318">
    <property type="entry name" value="Integrin alpha N-terminal domain"/>
    <property type="match status" value="1"/>
</dbReference>
<gene>
    <name evidence="1" type="ORF">BJY01DRAFT_244849</name>
</gene>
<evidence type="ECO:0000313" key="1">
    <source>
        <dbReference type="EMBL" id="KAL2851916.1"/>
    </source>
</evidence>
<name>A0ABR4KI08_9EURO</name>
<accession>A0ABR4KI08</accession>
<organism evidence="1 2">
    <name type="scientific">Aspergillus pseudoustus</name>
    <dbReference type="NCBI Taxonomy" id="1810923"/>
    <lineage>
        <taxon>Eukaryota</taxon>
        <taxon>Fungi</taxon>
        <taxon>Dikarya</taxon>
        <taxon>Ascomycota</taxon>
        <taxon>Pezizomycotina</taxon>
        <taxon>Eurotiomycetes</taxon>
        <taxon>Eurotiomycetidae</taxon>
        <taxon>Eurotiales</taxon>
        <taxon>Aspergillaceae</taxon>
        <taxon>Aspergillus</taxon>
        <taxon>Aspergillus subgen. Nidulantes</taxon>
    </lineage>
</organism>
<sequence>MVFLDLPPPTITSQCPSTFDFSHSGQMDQIIIYLPGNRVDPPFHKIGIFRNNNGTFQLVVQNPNLSYGIGGDTFSSVIVQILAFDLDGKGRTDCLVVHDLGSSQIIIANHRGNDFSYSKSGTKPYVHLMHKYNFNPAKEGPYFIDGRLEHTGRPYTDEAVGGHAHVQQVFQKKAIDSDQVGEADALDVQDDTM</sequence>
<proteinExistence type="predicted"/>
<evidence type="ECO:0000313" key="2">
    <source>
        <dbReference type="Proteomes" id="UP001610446"/>
    </source>
</evidence>
<reference evidence="1 2" key="1">
    <citation type="submission" date="2024-07" db="EMBL/GenBank/DDBJ databases">
        <title>Section-level genome sequencing and comparative genomics of Aspergillus sections Usti and Cavernicolus.</title>
        <authorList>
            <consortium name="Lawrence Berkeley National Laboratory"/>
            <person name="Nybo J.L."/>
            <person name="Vesth T.C."/>
            <person name="Theobald S."/>
            <person name="Frisvad J.C."/>
            <person name="Larsen T.O."/>
            <person name="Kjaerboelling I."/>
            <person name="Rothschild-Mancinelli K."/>
            <person name="Lyhne E.K."/>
            <person name="Kogle M.E."/>
            <person name="Barry K."/>
            <person name="Clum A."/>
            <person name="Na H."/>
            <person name="Ledsgaard L."/>
            <person name="Lin J."/>
            <person name="Lipzen A."/>
            <person name="Kuo A."/>
            <person name="Riley R."/>
            <person name="Mondo S."/>
            <person name="Labutti K."/>
            <person name="Haridas S."/>
            <person name="Pangalinan J."/>
            <person name="Salamov A.A."/>
            <person name="Simmons B.A."/>
            <person name="Magnuson J.K."/>
            <person name="Chen J."/>
            <person name="Drula E."/>
            <person name="Henrissat B."/>
            <person name="Wiebenga A."/>
            <person name="Lubbers R.J."/>
            <person name="Gomes A.C."/>
            <person name="Makela M.R."/>
            <person name="Stajich J."/>
            <person name="Grigoriev I.V."/>
            <person name="Mortensen U.H."/>
            <person name="De Vries R.P."/>
            <person name="Baker S.E."/>
            <person name="Andersen M.R."/>
        </authorList>
    </citation>
    <scope>NUCLEOTIDE SEQUENCE [LARGE SCALE GENOMIC DNA]</scope>
    <source>
        <strain evidence="1 2">CBS 123904</strain>
    </source>
</reference>
<comment type="caution">
    <text evidence="1">The sequence shown here is derived from an EMBL/GenBank/DDBJ whole genome shotgun (WGS) entry which is preliminary data.</text>
</comment>
<keyword evidence="2" id="KW-1185">Reference proteome</keyword>
<protein>
    <submittedName>
        <fullName evidence="1">Uncharacterized protein</fullName>
    </submittedName>
</protein>
<dbReference type="Proteomes" id="UP001610446">
    <property type="component" value="Unassembled WGS sequence"/>
</dbReference>
<dbReference type="EMBL" id="JBFXLU010000028">
    <property type="protein sequence ID" value="KAL2851916.1"/>
    <property type="molecule type" value="Genomic_DNA"/>
</dbReference>
<dbReference type="InterPro" id="IPR028994">
    <property type="entry name" value="Integrin_alpha_N"/>
</dbReference>